<dbReference type="OrthoDB" id="9792137at2"/>
<dbReference type="InterPro" id="IPR011234">
    <property type="entry name" value="Fumarylacetoacetase-like_C"/>
</dbReference>
<proteinExistence type="predicted"/>
<dbReference type="GO" id="GO:0008684">
    <property type="term" value="F:2-oxopent-4-enoate hydratase activity"/>
    <property type="evidence" value="ECO:0007669"/>
    <property type="project" value="TreeGrafter"/>
</dbReference>
<dbReference type="GO" id="GO:0034856">
    <property type="term" value="F:2-hydroxyhexa-2,4-dienoate hydratase activity"/>
    <property type="evidence" value="ECO:0007669"/>
    <property type="project" value="UniProtKB-EC"/>
</dbReference>
<dbReference type="Gene3D" id="3.90.850.10">
    <property type="entry name" value="Fumarylacetoacetase-like, C-terminal domain"/>
    <property type="match status" value="1"/>
</dbReference>
<dbReference type="EMBL" id="JYIT01000063">
    <property type="protein sequence ID" value="KJL26600.1"/>
    <property type="molecule type" value="Genomic_DNA"/>
</dbReference>
<organism evidence="3 4">
    <name type="scientific">Microbacterium azadirachtae</name>
    <dbReference type="NCBI Taxonomy" id="582680"/>
    <lineage>
        <taxon>Bacteria</taxon>
        <taxon>Bacillati</taxon>
        <taxon>Actinomycetota</taxon>
        <taxon>Actinomycetes</taxon>
        <taxon>Micrococcales</taxon>
        <taxon>Microbacteriaceae</taxon>
        <taxon>Microbacterium</taxon>
    </lineage>
</organism>
<name>A0A0F0L2I8_9MICO</name>
<evidence type="ECO:0000256" key="1">
    <source>
        <dbReference type="ARBA" id="ARBA00023239"/>
    </source>
</evidence>
<dbReference type="EC" id="4.2.1.132" evidence="3"/>
<dbReference type="AlphaFoldDB" id="A0A0F0L2I8"/>
<keyword evidence="1 3" id="KW-0456">Lyase</keyword>
<dbReference type="Proteomes" id="UP000033448">
    <property type="component" value="Unassembled WGS sequence"/>
</dbReference>
<dbReference type="PANTHER" id="PTHR30143">
    <property type="entry name" value="ACID HYDRATASE"/>
    <property type="match status" value="1"/>
</dbReference>
<evidence type="ECO:0000313" key="3">
    <source>
        <dbReference type="EMBL" id="KJL26600.1"/>
    </source>
</evidence>
<dbReference type="GO" id="GO:0005737">
    <property type="term" value="C:cytoplasm"/>
    <property type="evidence" value="ECO:0007669"/>
    <property type="project" value="TreeGrafter"/>
</dbReference>
<dbReference type="Pfam" id="PF01557">
    <property type="entry name" value="FAA_hydrolase"/>
    <property type="match status" value="1"/>
</dbReference>
<accession>A0A0F0L2I8</accession>
<sequence length="267" mass="27832">MTESLVDVPDTVLEIAEALREAERTGLPVPPPTESHPGLSLEDAYRVQATNVRRRGDAGERIIGHKVGLTSLAMQRQLGVDQPDFGIITDAMVVPDGGEFAPAHLIAPRLEAEFAFRIGADLPPAPTMEQLADAIEGVAVSIEIIDSRIADWRIGLADTVADNASSARIVYGEFVAATPALLKSLPDTVIALTNDGQDAGSGPGSAVLGDPLISLHWLSTTIGAYGDHFRRGQIVLAGAVAAAVPLTAGSVWQVTGGGFAPVTFTSI</sequence>
<reference evidence="3 4" key="1">
    <citation type="submission" date="2015-02" db="EMBL/GenBank/DDBJ databases">
        <title>Draft genome sequences of ten Microbacterium spp. with emphasis on heavy metal contaminated environments.</title>
        <authorList>
            <person name="Corretto E."/>
        </authorList>
    </citation>
    <scope>NUCLEOTIDE SEQUENCE [LARGE SCALE GENOMIC DNA]</scope>
    <source>
        <strain evidence="3 4">DSM 23848</strain>
    </source>
</reference>
<dbReference type="InterPro" id="IPR036663">
    <property type="entry name" value="Fumarylacetoacetase_C_sf"/>
</dbReference>
<dbReference type="PANTHER" id="PTHR30143:SF0">
    <property type="entry name" value="2-KETO-4-PENTENOATE HYDRATASE"/>
    <property type="match status" value="1"/>
</dbReference>
<dbReference type="SUPFAM" id="SSF56529">
    <property type="entry name" value="FAH"/>
    <property type="match status" value="1"/>
</dbReference>
<dbReference type="InterPro" id="IPR050772">
    <property type="entry name" value="Hydratase-Decarb/MhpD_sf"/>
</dbReference>
<evidence type="ECO:0000259" key="2">
    <source>
        <dbReference type="Pfam" id="PF01557"/>
    </source>
</evidence>
<dbReference type="PATRIC" id="fig|582680.7.peg.965"/>
<feature type="domain" description="Fumarylacetoacetase-like C-terminal" evidence="2">
    <location>
        <begin position="91"/>
        <end position="262"/>
    </location>
</feature>
<gene>
    <name evidence="3" type="primary">tesE_2</name>
    <name evidence="3" type="ORF">RL72_00932</name>
</gene>
<keyword evidence="4" id="KW-1185">Reference proteome</keyword>
<dbReference type="RefSeq" id="WP_045249669.1">
    <property type="nucleotide sequence ID" value="NZ_JYIT01000063.1"/>
</dbReference>
<comment type="caution">
    <text evidence="3">The sequence shown here is derived from an EMBL/GenBank/DDBJ whole genome shotgun (WGS) entry which is preliminary data.</text>
</comment>
<evidence type="ECO:0000313" key="4">
    <source>
        <dbReference type="Proteomes" id="UP000033448"/>
    </source>
</evidence>
<protein>
    <submittedName>
        <fullName evidence="3">2-hydroxyhexa-2,4-dienoate hydratase</fullName>
        <ecNumber evidence="3">4.2.1.132</ecNumber>
    </submittedName>
</protein>